<evidence type="ECO:0000256" key="6">
    <source>
        <dbReference type="ARBA" id="ARBA00023242"/>
    </source>
</evidence>
<evidence type="ECO:0000256" key="3">
    <source>
        <dbReference type="ARBA" id="ARBA00017307"/>
    </source>
</evidence>
<dbReference type="Gene3D" id="1.10.20.10">
    <property type="entry name" value="Histone, subunit A"/>
    <property type="match status" value="1"/>
</dbReference>
<dbReference type="EMBL" id="HG937694">
    <property type="protein sequence ID" value="CDP37637.1"/>
    <property type="molecule type" value="Genomic_DNA"/>
</dbReference>
<feature type="region of interest" description="Disordered" evidence="7">
    <location>
        <begin position="261"/>
        <end position="469"/>
    </location>
</feature>
<evidence type="ECO:0000256" key="1">
    <source>
        <dbReference type="ARBA" id="ARBA00004123"/>
    </source>
</evidence>
<dbReference type="AlphaFoldDB" id="A0A060TFK8"/>
<sequence>MTSPGVQESGSRPADHSQGTKAGSAEPDRSATGQATKSPDTKAGTTGTPRKHGKETKIDKRTRILLAKEINTESVRTETLPAIFRRAIAAILGSRQIHTNAAAYEHISMLAEEFILNLGYHLHRATIVQRRSRPSVGDLALLMGEMGIHISDLQAERSLKSKYTDAFNGLQLDATPEPLSELTKQFMSTNETAQVLMPPSKRSNESIPSWMPQFPPDHTFRATPRFNDRVTDPRQLREMLVAEGRLAEQALQQFSGVINVSGEGADEDDEEEHAEEEEEEEEFELEGDNVRSEVGTRPGSAEPEQADGAELKDTANDNEKQIEGDKIKSEKEPETADKPAKDEWNEIDEDHDNNVMKLPDSGPKLTLSLGSWNKKESEKESATEPDDGSQPMEIDGTPTAPKQEPEPQPEPPKLKPLSLKISLGGTKVTATTAPAPPPAEAPEEIVSKSDAPKTTKMTASERNRYDPFGVKTTSKKFDVVTYVKKRQRIIEIQEAKRARKLAEQESKKDNQHEEEYIELDDGDDGQDAVDREYNRALAAIQRSKDKRGDTNRVMEAGLINWDSTRYLL</sequence>
<dbReference type="PANTHER" id="PTHR46469:SF1">
    <property type="entry name" value="TRANSCRIPTION INITIATION FACTOR TFIID SUBUNIT 8"/>
    <property type="match status" value="1"/>
</dbReference>
<feature type="region of interest" description="Disordered" evidence="7">
    <location>
        <begin position="1"/>
        <end position="60"/>
    </location>
</feature>
<keyword evidence="4" id="KW-0805">Transcription regulation</keyword>
<evidence type="ECO:0000256" key="2">
    <source>
        <dbReference type="ARBA" id="ARBA00008767"/>
    </source>
</evidence>
<protein>
    <recommendedName>
        <fullName evidence="3">Transcription initiation factor TFIID subunit 8</fullName>
    </recommendedName>
</protein>
<feature type="compositionally biased region" description="Basic and acidic residues" evidence="7">
    <location>
        <begin position="498"/>
        <end position="514"/>
    </location>
</feature>
<reference evidence="9" key="1">
    <citation type="submission" date="2014-02" db="EMBL/GenBank/DDBJ databases">
        <authorList>
            <person name="Genoscope - CEA"/>
        </authorList>
    </citation>
    <scope>NUCLEOTIDE SEQUENCE</scope>
    <source>
        <strain evidence="9">LS3</strain>
    </source>
</reference>
<dbReference type="CDD" id="cd00076">
    <property type="entry name" value="HFD_SF"/>
    <property type="match status" value="1"/>
</dbReference>
<evidence type="ECO:0000256" key="4">
    <source>
        <dbReference type="ARBA" id="ARBA00023015"/>
    </source>
</evidence>
<feature type="compositionally biased region" description="Acidic residues" evidence="7">
    <location>
        <begin position="264"/>
        <end position="287"/>
    </location>
</feature>
<dbReference type="Pfam" id="PF10406">
    <property type="entry name" value="TAF8_C"/>
    <property type="match status" value="1"/>
</dbReference>
<feature type="domain" description="Transcription factor TFIID subunit 8 C-terminal" evidence="8">
    <location>
        <begin position="207"/>
        <end position="254"/>
    </location>
</feature>
<feature type="compositionally biased region" description="Acidic residues" evidence="7">
    <location>
        <begin position="515"/>
        <end position="527"/>
    </location>
</feature>
<keyword evidence="5" id="KW-0804">Transcription</keyword>
<gene>
    <name evidence="9" type="ORF">GNLVRS02_ARAD1D15994g</name>
</gene>
<organism evidence="9">
    <name type="scientific">Blastobotrys adeninivorans</name>
    <name type="common">Yeast</name>
    <name type="synonym">Arxula adeninivorans</name>
    <dbReference type="NCBI Taxonomy" id="409370"/>
    <lineage>
        <taxon>Eukaryota</taxon>
        <taxon>Fungi</taxon>
        <taxon>Dikarya</taxon>
        <taxon>Ascomycota</taxon>
        <taxon>Saccharomycotina</taxon>
        <taxon>Dipodascomycetes</taxon>
        <taxon>Dipodascales</taxon>
        <taxon>Trichomonascaceae</taxon>
        <taxon>Blastobotrys</taxon>
    </lineage>
</organism>
<feature type="compositionally biased region" description="Polar residues" evidence="7">
    <location>
        <begin position="1"/>
        <end position="10"/>
    </location>
</feature>
<comment type="similarity">
    <text evidence="2">Belongs to the TAF8 family.</text>
</comment>
<dbReference type="GO" id="GO:0005669">
    <property type="term" value="C:transcription factor TFIID complex"/>
    <property type="evidence" value="ECO:0007669"/>
    <property type="project" value="InterPro"/>
</dbReference>
<keyword evidence="6" id="KW-0539">Nucleus</keyword>
<dbReference type="InterPro" id="IPR009072">
    <property type="entry name" value="Histone-fold"/>
</dbReference>
<dbReference type="InterPro" id="IPR019473">
    <property type="entry name" value="TFIID_su8_C"/>
</dbReference>
<feature type="compositionally biased region" description="Basic and acidic residues" evidence="7">
    <location>
        <begin position="309"/>
        <end position="344"/>
    </location>
</feature>
<evidence type="ECO:0000313" key="9">
    <source>
        <dbReference type="EMBL" id="CDP37637.1"/>
    </source>
</evidence>
<comment type="subcellular location">
    <subcellularLocation>
        <location evidence="1">Nucleus</location>
    </subcellularLocation>
</comment>
<dbReference type="GO" id="GO:0006367">
    <property type="term" value="P:transcription initiation at RNA polymerase II promoter"/>
    <property type="evidence" value="ECO:0007669"/>
    <property type="project" value="TreeGrafter"/>
</dbReference>
<dbReference type="InterPro" id="IPR037818">
    <property type="entry name" value="TAF8"/>
</dbReference>
<feature type="compositionally biased region" description="Polar residues" evidence="7">
    <location>
        <begin position="31"/>
        <end position="48"/>
    </location>
</feature>
<dbReference type="GO" id="GO:0046982">
    <property type="term" value="F:protein heterodimerization activity"/>
    <property type="evidence" value="ECO:0007669"/>
    <property type="project" value="InterPro"/>
</dbReference>
<evidence type="ECO:0000256" key="7">
    <source>
        <dbReference type="SAM" id="MobiDB-lite"/>
    </source>
</evidence>
<dbReference type="CDD" id="cd08049">
    <property type="entry name" value="TAF8"/>
    <property type="match status" value="1"/>
</dbReference>
<feature type="compositionally biased region" description="Basic and acidic residues" evidence="7">
    <location>
        <begin position="373"/>
        <end position="382"/>
    </location>
</feature>
<accession>A0A060TFK8</accession>
<name>A0A060TFK8_BLAAD</name>
<reference evidence="9" key="2">
    <citation type="submission" date="2014-06" db="EMBL/GenBank/DDBJ databases">
        <title>The complete genome of Blastobotrys (Arxula) adeninivorans LS3 - a yeast of biotechnological interest.</title>
        <authorList>
            <person name="Kunze G."/>
            <person name="Gaillardin C."/>
            <person name="Czernicka M."/>
            <person name="Durrens P."/>
            <person name="Martin T."/>
            <person name="Boer E."/>
            <person name="Gabaldon T."/>
            <person name="Cruz J."/>
            <person name="Talla E."/>
            <person name="Marck C."/>
            <person name="Goffeau A."/>
            <person name="Barbe V."/>
            <person name="Baret P."/>
            <person name="Baronian K."/>
            <person name="Beier S."/>
            <person name="Bleykasten C."/>
            <person name="Bode R."/>
            <person name="Casaregola S."/>
            <person name="Despons L."/>
            <person name="Fairhead C."/>
            <person name="Giersberg M."/>
            <person name="Gierski P."/>
            <person name="Hahnel U."/>
            <person name="Hartmann A."/>
            <person name="Jankowska D."/>
            <person name="Jubin C."/>
            <person name="Jung P."/>
            <person name="Lafontaine I."/>
            <person name="Leh-Louis V."/>
            <person name="Lemaire M."/>
            <person name="Marcet-Houben M."/>
            <person name="Mascher M."/>
            <person name="Morel G."/>
            <person name="Richard G.-F."/>
            <person name="Riechen J."/>
            <person name="Sacerdot C."/>
            <person name="Sarkar A."/>
            <person name="Savel G."/>
            <person name="Schacherer J."/>
            <person name="Sherman D."/>
            <person name="Straub M.-L."/>
            <person name="Stein N."/>
            <person name="Thierry A."/>
            <person name="Trautwein-Schult A."/>
            <person name="Westhof E."/>
            <person name="Worch S."/>
            <person name="Dujon B."/>
            <person name="Souciet J.-L."/>
            <person name="Wincker P."/>
            <person name="Scholz U."/>
            <person name="Neuveglise N."/>
        </authorList>
    </citation>
    <scope>NUCLEOTIDE SEQUENCE</scope>
    <source>
        <strain evidence="9">LS3</strain>
    </source>
</reference>
<dbReference type="PANTHER" id="PTHR46469">
    <property type="entry name" value="TRANSCRIPTION INITIATION FACTOR TFIID SUBUNIT 8"/>
    <property type="match status" value="1"/>
</dbReference>
<evidence type="ECO:0000256" key="5">
    <source>
        <dbReference type="ARBA" id="ARBA00023163"/>
    </source>
</evidence>
<feature type="compositionally biased region" description="Basic and acidic residues" evidence="7">
    <location>
        <begin position="445"/>
        <end position="465"/>
    </location>
</feature>
<proteinExistence type="inferred from homology"/>
<feature type="region of interest" description="Disordered" evidence="7">
    <location>
        <begin position="498"/>
        <end position="531"/>
    </location>
</feature>
<evidence type="ECO:0000259" key="8">
    <source>
        <dbReference type="Pfam" id="PF10406"/>
    </source>
</evidence>